<proteinExistence type="predicted"/>
<gene>
    <name evidence="2" type="ORF">CJN711_LOCUS25590</name>
</gene>
<dbReference type="Proteomes" id="UP000663855">
    <property type="component" value="Unassembled WGS sequence"/>
</dbReference>
<evidence type="ECO:0000313" key="3">
    <source>
        <dbReference type="Proteomes" id="UP000663855"/>
    </source>
</evidence>
<organism evidence="2 3">
    <name type="scientific">Rotaria magnacalcarata</name>
    <dbReference type="NCBI Taxonomy" id="392030"/>
    <lineage>
        <taxon>Eukaryota</taxon>
        <taxon>Metazoa</taxon>
        <taxon>Spiralia</taxon>
        <taxon>Gnathifera</taxon>
        <taxon>Rotifera</taxon>
        <taxon>Eurotatoria</taxon>
        <taxon>Bdelloidea</taxon>
        <taxon>Philodinida</taxon>
        <taxon>Philodinidae</taxon>
        <taxon>Rotaria</taxon>
    </lineage>
</organism>
<dbReference type="AlphaFoldDB" id="A0A815QYR9"/>
<feature type="compositionally biased region" description="Acidic residues" evidence="1">
    <location>
        <begin position="107"/>
        <end position="129"/>
    </location>
</feature>
<accession>A0A815QYR9</accession>
<evidence type="ECO:0000313" key="2">
    <source>
        <dbReference type="EMBL" id="CAF1469729.1"/>
    </source>
</evidence>
<reference evidence="2" key="1">
    <citation type="submission" date="2021-02" db="EMBL/GenBank/DDBJ databases">
        <authorList>
            <person name="Nowell W R."/>
        </authorList>
    </citation>
    <scope>NUCLEOTIDE SEQUENCE</scope>
</reference>
<feature type="compositionally biased region" description="Acidic residues" evidence="1">
    <location>
        <begin position="91"/>
        <end position="100"/>
    </location>
</feature>
<sequence length="1074" mass="126288">MENFSQASFIDNNVSNDEMVEQSTFNHPIMMPSTMDQDLTPHYFDINNRCMSPSSIKTQPCAVQPSTLFDDNTHGKGEFSVNKTKAMNDKQEDEEEEEEQQQQQQQDNDDDDDDEYEDIDDDDDDDDNDSTWILYKDDDGEDQDNQLTYHHTESQELKDLDWKDLPNFIHNMDYDHLNSHERKRARFENQTLLSIRRKTIAANAIVRLPYKGSSVYICSQNSFQQKVDDYMARMGAYKLIHQLNGVNQNASKKCLIDIVERVEIKLHNLLRSKSIAKRQYLAMTIDRSSLILNYLYFVPETHKEDMPVRPITICNDGPTMNIVRYITPLLWSIFDQATNCRRFQNGAIDVIHAIEKYAQMGHLKPGTLFVTFNMDDLTTSFLHDQTMSALKRLLIEQLQDKTIDGLTIDIILQLVHLVLQNQFCVYNNGLYQQIHGGASGLPLTMLLTYVNLFYGQHSELMKTIEEKNEFFGRYREQAILTWHGSKDEFRTLIKKSIHLEHTRHLVTMSIGSTVHFHDVEISQNKNNNVLESKVYYDPNIDTLPNVSDEPMENKSKQFYAVLYRAVRCCSDLDKFHDERRHIQISFLTSGSTPEFIHSGIELFFLELGLSRCSFSYLLNEDEYRHLRQCIIQDTELQMELKKQRELQNQHTLFLPCPKWIDQKQLADYKKRLKGWWKKYYGNEPQAKHIQIKWVESTSKNLTNADILVNKRPPIRLLTLPKNEKNKNKLDLTQLIGVNINQVPSYLCSSNESFKETIHDIRPKISQNHLEELRHVAILMYKMLLLEKLQTLWITYRKSGMGELQQPPSTKHVGLKIWSFEIRSRIKHVENANITDDEKCQLFVDHCQKKLNDQNEIYRNQLRCRTSRVMDYTSPMELTIEKFIKQGFLCQRIEYDCQISLVQYHYTDAVLKRQYLIENPNENQIQLFKRLCKLKYEEAITKYHFNSLKQCIPEHSTLNSIRNQLIGTSSVIDSIQDITVRKKSSKHYIEVAEQAKDDIMILARDTAEGQMRQYQKQYNMEMNQVWQHEKTLPLDQRLTSTMIHLMEKRLANIDARVEYIYKCKAQLFQIKIKIP</sequence>
<evidence type="ECO:0008006" key="4">
    <source>
        <dbReference type="Google" id="ProtNLM"/>
    </source>
</evidence>
<feature type="region of interest" description="Disordered" evidence="1">
    <location>
        <begin position="67"/>
        <end position="145"/>
    </location>
</feature>
<name>A0A815QYR9_9BILA</name>
<evidence type="ECO:0000256" key="1">
    <source>
        <dbReference type="SAM" id="MobiDB-lite"/>
    </source>
</evidence>
<dbReference type="PANTHER" id="PTHR21301:SF10">
    <property type="entry name" value="REVERSE TRANSCRIPTASE DOMAIN-CONTAINING PROTEIN"/>
    <property type="match status" value="1"/>
</dbReference>
<protein>
    <recommendedName>
        <fullName evidence="4">Reverse transcriptase domain-containing protein</fullName>
    </recommendedName>
</protein>
<dbReference type="EMBL" id="CAJNOV010011926">
    <property type="protein sequence ID" value="CAF1469729.1"/>
    <property type="molecule type" value="Genomic_DNA"/>
</dbReference>
<comment type="caution">
    <text evidence="2">The sequence shown here is derived from an EMBL/GenBank/DDBJ whole genome shotgun (WGS) entry which is preliminary data.</text>
</comment>
<dbReference type="PANTHER" id="PTHR21301">
    <property type="entry name" value="REVERSE TRANSCRIPTASE"/>
    <property type="match status" value="1"/>
</dbReference>